<dbReference type="SUPFAM" id="SSF54631">
    <property type="entry name" value="CBS-domain pair"/>
    <property type="match status" value="1"/>
</dbReference>
<dbReference type="InterPro" id="IPR046342">
    <property type="entry name" value="CBS_dom_sf"/>
</dbReference>
<dbReference type="CDD" id="cd17775">
    <property type="entry name" value="CBS_pair_bact_arch"/>
    <property type="match status" value="1"/>
</dbReference>
<evidence type="ECO:0000256" key="2">
    <source>
        <dbReference type="PROSITE-ProRule" id="PRU00703"/>
    </source>
</evidence>
<dbReference type="KEGG" id="pmx:PERMA_0044"/>
<evidence type="ECO:0000259" key="3">
    <source>
        <dbReference type="PROSITE" id="PS51371"/>
    </source>
</evidence>
<name>C0QT28_PERMH</name>
<dbReference type="SMART" id="SM00116">
    <property type="entry name" value="CBS"/>
    <property type="match status" value="2"/>
</dbReference>
<dbReference type="RefSeq" id="WP_012676489.1">
    <property type="nucleotide sequence ID" value="NC_012440.1"/>
</dbReference>
<evidence type="ECO:0000313" key="4">
    <source>
        <dbReference type="EMBL" id="ACO04251.1"/>
    </source>
</evidence>
<evidence type="ECO:0000313" key="5">
    <source>
        <dbReference type="Proteomes" id="UP000001366"/>
    </source>
</evidence>
<proteinExistence type="predicted"/>
<sequence>MGIKNVARKEVITASPDTPVKDVAKLMRDKNVGSVVIVENNRPVGIVTDRDIAIRVLGNDQPAEIPVKNIMTENPVTLKEDEGIFEALERVKDVGVRRFPVVDNDGNLTGIVTIDDFVYLLGKEMSDIATIIEKEAPNL</sequence>
<organism evidence="4 5">
    <name type="scientific">Persephonella marina (strain DSM 14350 / EX-H1)</name>
    <dbReference type="NCBI Taxonomy" id="123214"/>
    <lineage>
        <taxon>Bacteria</taxon>
        <taxon>Pseudomonadati</taxon>
        <taxon>Aquificota</taxon>
        <taxon>Aquificia</taxon>
        <taxon>Aquificales</taxon>
        <taxon>Hydrogenothermaceae</taxon>
        <taxon>Persephonella</taxon>
    </lineage>
</organism>
<protein>
    <submittedName>
        <fullName evidence="4">Cbs domain containing protein</fullName>
    </submittedName>
</protein>
<dbReference type="Gene3D" id="3.10.580.10">
    <property type="entry name" value="CBS-domain"/>
    <property type="match status" value="1"/>
</dbReference>
<dbReference type="PANTHER" id="PTHR43080">
    <property type="entry name" value="CBS DOMAIN-CONTAINING PROTEIN CBSX3, MITOCHONDRIAL"/>
    <property type="match status" value="1"/>
</dbReference>
<dbReference type="Proteomes" id="UP000001366">
    <property type="component" value="Chromosome"/>
</dbReference>
<dbReference type="PANTHER" id="PTHR43080:SF2">
    <property type="entry name" value="CBS DOMAIN-CONTAINING PROTEIN"/>
    <property type="match status" value="1"/>
</dbReference>
<feature type="domain" description="CBS" evidence="3">
    <location>
        <begin position="71"/>
        <end position="128"/>
    </location>
</feature>
<dbReference type="eggNOG" id="COG2905">
    <property type="taxonomic scope" value="Bacteria"/>
</dbReference>
<dbReference type="EMBL" id="CP001230">
    <property type="protein sequence ID" value="ACO04251.1"/>
    <property type="molecule type" value="Genomic_DNA"/>
</dbReference>
<dbReference type="OrthoDB" id="9802114at2"/>
<keyword evidence="1 2" id="KW-0129">CBS domain</keyword>
<evidence type="ECO:0000256" key="1">
    <source>
        <dbReference type="ARBA" id="ARBA00023122"/>
    </source>
</evidence>
<dbReference type="Pfam" id="PF00571">
    <property type="entry name" value="CBS"/>
    <property type="match status" value="2"/>
</dbReference>
<dbReference type="STRING" id="123214.PERMA_0044"/>
<dbReference type="PROSITE" id="PS51371">
    <property type="entry name" value="CBS"/>
    <property type="match status" value="2"/>
</dbReference>
<reference evidence="4 5" key="1">
    <citation type="journal article" date="2009" name="J. Bacteriol.">
        <title>Complete and draft genome sequences of six members of the Aquificales.</title>
        <authorList>
            <person name="Reysenbach A.L."/>
            <person name="Hamamura N."/>
            <person name="Podar M."/>
            <person name="Griffiths E."/>
            <person name="Ferreira S."/>
            <person name="Hochstein R."/>
            <person name="Heidelberg J."/>
            <person name="Johnson J."/>
            <person name="Mead D."/>
            <person name="Pohorille A."/>
            <person name="Sarmiento M."/>
            <person name="Schweighofer K."/>
            <person name="Seshadri R."/>
            <person name="Voytek M.A."/>
        </authorList>
    </citation>
    <scope>NUCLEOTIDE SEQUENCE [LARGE SCALE GENOMIC DNA]</scope>
    <source>
        <strain evidence="5">DSM 14350 / EX-H1</strain>
    </source>
</reference>
<dbReference type="AlphaFoldDB" id="C0QT28"/>
<keyword evidence="5" id="KW-1185">Reference proteome</keyword>
<dbReference type="InterPro" id="IPR051257">
    <property type="entry name" value="Diverse_CBS-Domain"/>
</dbReference>
<dbReference type="PaxDb" id="123214-PERMA_0044"/>
<dbReference type="InterPro" id="IPR000644">
    <property type="entry name" value="CBS_dom"/>
</dbReference>
<gene>
    <name evidence="4" type="ordered locus">PERMA_0044</name>
</gene>
<feature type="domain" description="CBS" evidence="3">
    <location>
        <begin position="7"/>
        <end position="64"/>
    </location>
</feature>
<dbReference type="HOGENOM" id="CLU_040681_12_0_0"/>
<accession>C0QT28</accession>